<evidence type="ECO:0000259" key="10">
    <source>
        <dbReference type="Pfam" id="PF00768"/>
    </source>
</evidence>
<dbReference type="InterPro" id="IPR018044">
    <property type="entry name" value="Peptidase_S11"/>
</dbReference>
<evidence type="ECO:0000256" key="7">
    <source>
        <dbReference type="RuleBase" id="RU004016"/>
    </source>
</evidence>
<evidence type="ECO:0000256" key="9">
    <source>
        <dbReference type="SAM" id="SignalP"/>
    </source>
</evidence>
<dbReference type="EMBL" id="JBHTCP010000047">
    <property type="protein sequence ID" value="MFC7372783.1"/>
    <property type="molecule type" value="Genomic_DNA"/>
</dbReference>
<evidence type="ECO:0000256" key="2">
    <source>
        <dbReference type="ARBA" id="ARBA00022729"/>
    </source>
</evidence>
<evidence type="ECO:0000313" key="12">
    <source>
        <dbReference type="Proteomes" id="UP001596549"/>
    </source>
</evidence>
<organism evidence="11 12">
    <name type="scientific">Fictibacillus iocasae</name>
    <dbReference type="NCBI Taxonomy" id="2715437"/>
    <lineage>
        <taxon>Bacteria</taxon>
        <taxon>Bacillati</taxon>
        <taxon>Bacillota</taxon>
        <taxon>Bacilli</taxon>
        <taxon>Bacillales</taxon>
        <taxon>Fictibacillaceae</taxon>
        <taxon>Fictibacillus</taxon>
    </lineage>
</organism>
<protein>
    <submittedName>
        <fullName evidence="11">D-alanyl-D-alanine carboxypeptidase family protein</fullName>
        <ecNumber evidence="11">3.4.-.-</ecNumber>
    </submittedName>
</protein>
<dbReference type="Pfam" id="PF00768">
    <property type="entry name" value="Peptidase_S11"/>
    <property type="match status" value="1"/>
</dbReference>
<dbReference type="InterPro" id="IPR001967">
    <property type="entry name" value="Peptidase_S11_N"/>
</dbReference>
<keyword evidence="3 11" id="KW-0378">Hydrolase</keyword>
<dbReference type="PANTHER" id="PTHR21581:SF6">
    <property type="entry name" value="TRAFFICKING PROTEIN PARTICLE COMPLEX SUBUNIT 12"/>
    <property type="match status" value="1"/>
</dbReference>
<keyword evidence="11" id="KW-0645">Protease</keyword>
<keyword evidence="6" id="KW-0961">Cell wall biogenesis/degradation</keyword>
<gene>
    <name evidence="11" type="ORF">ACFQPF_14035</name>
</gene>
<evidence type="ECO:0000256" key="3">
    <source>
        <dbReference type="ARBA" id="ARBA00022801"/>
    </source>
</evidence>
<evidence type="ECO:0000256" key="1">
    <source>
        <dbReference type="ARBA" id="ARBA00007164"/>
    </source>
</evidence>
<dbReference type="EC" id="3.4.-.-" evidence="11"/>
<keyword evidence="4" id="KW-0133">Cell shape</keyword>
<keyword evidence="8" id="KW-0812">Transmembrane</keyword>
<dbReference type="InterPro" id="IPR012338">
    <property type="entry name" value="Beta-lactam/transpept-like"/>
</dbReference>
<keyword evidence="5" id="KW-0573">Peptidoglycan synthesis</keyword>
<evidence type="ECO:0000256" key="6">
    <source>
        <dbReference type="ARBA" id="ARBA00023316"/>
    </source>
</evidence>
<dbReference type="RefSeq" id="WP_379750349.1">
    <property type="nucleotide sequence ID" value="NZ_JBHTCP010000047.1"/>
</dbReference>
<evidence type="ECO:0000256" key="5">
    <source>
        <dbReference type="ARBA" id="ARBA00022984"/>
    </source>
</evidence>
<evidence type="ECO:0000256" key="8">
    <source>
        <dbReference type="SAM" id="Phobius"/>
    </source>
</evidence>
<proteinExistence type="inferred from homology"/>
<name>A0ABW2NU67_9BACL</name>
<dbReference type="PANTHER" id="PTHR21581">
    <property type="entry name" value="D-ALANYL-D-ALANINE CARBOXYPEPTIDASE"/>
    <property type="match status" value="1"/>
</dbReference>
<evidence type="ECO:0000313" key="11">
    <source>
        <dbReference type="EMBL" id="MFC7372783.1"/>
    </source>
</evidence>
<keyword evidence="11" id="KW-0121">Carboxypeptidase</keyword>
<dbReference type="SUPFAM" id="SSF56601">
    <property type="entry name" value="beta-lactamase/transpeptidase-like"/>
    <property type="match status" value="1"/>
</dbReference>
<keyword evidence="8" id="KW-0472">Membrane</keyword>
<comment type="similarity">
    <text evidence="1 7">Belongs to the peptidase S11 family.</text>
</comment>
<evidence type="ECO:0000256" key="4">
    <source>
        <dbReference type="ARBA" id="ARBA00022960"/>
    </source>
</evidence>
<keyword evidence="2 9" id="KW-0732">Signal</keyword>
<dbReference type="Proteomes" id="UP001596549">
    <property type="component" value="Unassembled WGS sequence"/>
</dbReference>
<dbReference type="GO" id="GO:0004180">
    <property type="term" value="F:carboxypeptidase activity"/>
    <property type="evidence" value="ECO:0007669"/>
    <property type="project" value="UniProtKB-KW"/>
</dbReference>
<dbReference type="Gene3D" id="3.40.710.10">
    <property type="entry name" value="DD-peptidase/beta-lactamase superfamily"/>
    <property type="match status" value="1"/>
</dbReference>
<keyword evidence="8" id="KW-1133">Transmembrane helix</keyword>
<comment type="caution">
    <text evidence="11">The sequence shown here is derived from an EMBL/GenBank/DDBJ whole genome shotgun (WGS) entry which is preliminary data.</text>
</comment>
<dbReference type="PRINTS" id="PR00725">
    <property type="entry name" value="DADACBPTASE1"/>
</dbReference>
<feature type="signal peptide" evidence="9">
    <location>
        <begin position="1"/>
        <end position="25"/>
    </location>
</feature>
<sequence length="409" mass="45392">MNKNIIYLLLGLAVFLLPFHQQAHAEDNGIKLESETAVIMDAKTGNILVDQSKDKQMYPASITKIVTGALAIESGRLDEIVTVSKNATMAEGTRVYLVEGEQVTLRHLVQGLMINSGNDAAVAIAEFLAGDVQSFARQMNDYAKKSGAVSTHFVNPSGLFDENHYTTADDMAKITQHAMQLDEFRQIVGTKELKWDGKEWQTTLQNHHRLLWDYEGTTGVKNGYVDESKHTLVTSVTRGDLDLIIVVMKAPSKGAAYRDTMSLGDYAFAQFERQTLAKGTEIQAEDGKRYPLKEDITITLPKGEKPVQEVTKDGELILQSAAGVELAEETLYSPDKLKKKALKTAENTAGDVKESTFSGSAATVTIFGYAGFLLLMAFMVILRMRYRRRRNRAMRESASRYSRYPTVGK</sequence>
<feature type="chain" id="PRO_5047422431" evidence="9">
    <location>
        <begin position="26"/>
        <end position="409"/>
    </location>
</feature>
<keyword evidence="12" id="KW-1185">Reference proteome</keyword>
<accession>A0ABW2NU67</accession>
<feature type="transmembrane region" description="Helical" evidence="8">
    <location>
        <begin position="361"/>
        <end position="382"/>
    </location>
</feature>
<reference evidence="12" key="1">
    <citation type="journal article" date="2019" name="Int. J. Syst. Evol. Microbiol.">
        <title>The Global Catalogue of Microorganisms (GCM) 10K type strain sequencing project: providing services to taxonomists for standard genome sequencing and annotation.</title>
        <authorList>
            <consortium name="The Broad Institute Genomics Platform"/>
            <consortium name="The Broad Institute Genome Sequencing Center for Infectious Disease"/>
            <person name="Wu L."/>
            <person name="Ma J."/>
        </authorList>
    </citation>
    <scope>NUCLEOTIDE SEQUENCE [LARGE SCALE GENOMIC DNA]</scope>
    <source>
        <strain evidence="12">NBRC 106396</strain>
    </source>
</reference>
<feature type="domain" description="Peptidase S11 D-alanyl-D-alanine carboxypeptidase A N-terminal" evidence="10">
    <location>
        <begin position="27"/>
        <end position="251"/>
    </location>
</feature>